<dbReference type="Pfam" id="PF01821">
    <property type="entry name" value="ANATO"/>
    <property type="match status" value="1"/>
</dbReference>
<dbReference type="InterPro" id="IPR008993">
    <property type="entry name" value="TIMP-like_OB-fold"/>
</dbReference>
<dbReference type="Pfam" id="PF21308">
    <property type="entry name" value="C3_CUB2"/>
    <property type="match status" value="1"/>
</dbReference>
<feature type="chain" id="PRO_5018534883" evidence="5">
    <location>
        <begin position="24"/>
        <end position="1625"/>
    </location>
</feature>
<feature type="signal peptide" evidence="5">
    <location>
        <begin position="1"/>
        <end position="23"/>
    </location>
</feature>
<dbReference type="Pfam" id="PF00207">
    <property type="entry name" value="A2M"/>
    <property type="match status" value="1"/>
</dbReference>
<dbReference type="SUPFAM" id="SSF50242">
    <property type="entry name" value="TIMP-like"/>
    <property type="match status" value="1"/>
</dbReference>
<dbReference type="SMART" id="SM01359">
    <property type="entry name" value="A2M_N_2"/>
    <property type="match status" value="1"/>
</dbReference>
<dbReference type="PROSITE" id="PS01178">
    <property type="entry name" value="ANAPHYLATOXIN_2"/>
    <property type="match status" value="1"/>
</dbReference>
<evidence type="ECO:0000256" key="5">
    <source>
        <dbReference type="SAM" id="SignalP"/>
    </source>
</evidence>
<dbReference type="InterPro" id="IPR011625">
    <property type="entry name" value="A2M_N_BRD"/>
</dbReference>
<dbReference type="SMART" id="SM01419">
    <property type="entry name" value="Thiol-ester_cl"/>
    <property type="match status" value="1"/>
</dbReference>
<dbReference type="InterPro" id="IPR000020">
    <property type="entry name" value="Anaphylatoxin/fibulin"/>
</dbReference>
<dbReference type="FunFam" id="2.60.40.1940:FF:000001">
    <property type="entry name" value="Complement component C3"/>
    <property type="match status" value="1"/>
</dbReference>
<dbReference type="FunFam" id="2.60.40.10:FF:000155">
    <property type="entry name" value="complement C3 isoform X1"/>
    <property type="match status" value="1"/>
</dbReference>
<dbReference type="InterPro" id="IPR040839">
    <property type="entry name" value="MG4"/>
</dbReference>
<dbReference type="InterPro" id="IPR009048">
    <property type="entry name" value="A-macroglobulin_rcpt-bd"/>
</dbReference>
<protein>
    <submittedName>
        <fullName evidence="8">Complement C3</fullName>
    </submittedName>
</protein>
<dbReference type="Gene3D" id="2.60.40.10">
    <property type="entry name" value="Immunoglobulins"/>
    <property type="match status" value="2"/>
</dbReference>
<dbReference type="InterPro" id="IPR011626">
    <property type="entry name" value="Alpha-macroglobulin_TED"/>
</dbReference>
<dbReference type="CDD" id="cd02896">
    <property type="entry name" value="complement_C3_C4_C5"/>
    <property type="match status" value="1"/>
</dbReference>
<reference evidence="8" key="2">
    <citation type="submission" date="2025-09" db="UniProtKB">
        <authorList>
            <consortium name="Ensembl"/>
        </authorList>
    </citation>
    <scope>IDENTIFICATION</scope>
</reference>
<feature type="domain" description="NTR" evidence="7">
    <location>
        <begin position="1474"/>
        <end position="1623"/>
    </location>
</feature>
<dbReference type="InterPro" id="IPR018933">
    <property type="entry name" value="Netrin_module_non-TIMP"/>
</dbReference>
<sequence length="1625" mass="180799">MRRTLLLLLASLAFASLAPLADGAALKIMSAPNLMRVGTTENIFVECQDCTGGDILVNINVMNHPTKSKRITGTAVTLNSGNNFQAFGKVTIPAGEFSKDPTMKQYVYLQANFPDGNLEKVVMVSFQSGYIFIQTDKTLYTPNSRGEHQALLKTRCTNPPVDLPLHLPLICEQDPKILELLHYGQYTLSNPEKWKVVAKFKSNPQQSFHAEFEVKEYVLPSFEVKLLPLVPFYYVDSEHLIVNIKATYLFGKEVSGTAYVVFGIMEDGVKKSLPHSLTRVPVSNGEGQAILKRNQIIQSFQDINSLVGNAIFVSVSVLTDSGSEMVEAEIRGIKIVTSPYKITFTRTPKFFKPGMSFDVAVEVVNPDDSPAEGIPVIVTPGEVRGFTAANGMARLTINTAATDARLRITAKTNKPDLIPERQASAVMDATPYSTKSKSYIHIGIDTAEVKVGDNLKINLNLNNLQGETDITYLVLSRGQLLQNKRYRTRGQALISLILPITKGMLPSFRIVAYYHTSSNEVVSDSVWVDVKDSCMGSLTLESARPNPSYEPRRMFSLKVTGDPGATVGLVAVDKGVYVLNNKHRLTQKKVWDLVEKHDTGCTPGGGSDSMNVFFDAGLVFQTTTGSETPYRQDLKCKTNAKRKRAATIMDVRTTLLSEFDTELQRECCLDGMKDIPVSYTCEQRSEYIVDGEACIAAFMQCCSTMATQLSEKKEENLKLARSESDDSYMDSNEIVSRTKFPESWLWTDIQLPNCPAQVPNCEATSMQRNVPLQDSITTWQFTGISLSRTLGICVSEPLEVIVRKEFFIDLRLPYSAVRGEQLEIKAILHNYSPEPITARVELIEEPNVCSVASKRGKYRQEVRVGAETTRSVPFVIIPMKEGERSIEVKAAVKDSSLNDGVMKMLRVVPEGVLVKSPQIVTLDPVVKGQNGEQVEILNSNIPRKDLVPNAPTSTQVSVTGREGVSGLVENAISGKSMGTLIYQPSGCGEQNMIHMTLPVIATTYLDKTLQWEAVGLGKRNEALGHIKTGYNNELAYRKNDGSFAVWASHGSSTWLTAYVAKVFALANNLIAVKSDHICGAVKYLILNAQQPDGMFKEVGKVHHREMQGDVLGGDSDASMTAFCLIAMQETRTICGETINSLPSSIEKSVSYLERRLPSLTNPYAVAITSYALANEEKLDRKALYKFASPALNHWPVPGKKTFTQEATAYALLALVRAKLFEDARPVVRWFNDQQFVGGGYGSTQATIVVYQAIAEYWTKAKEPDYDLNVDILLPGRAKPDKFNFNRENHFATRTSKINDINQNVKVTATGSGEATVKMVSLYYAIPKEKQSDCQKFNLSVELIPGNLYKDKNSDAKMTILDIGLLTGFTVETKDLDLLSKGRARTIARYEMNTVLSERGSLIIYLDKVSHTRTEEISFRVHQTMKVGVLQPAAVSVYEYYEQTPCVKFYHPERKGGKLLQLCRNNECTCAEENCSMQKKGQISNDERTAKICESTETSKIEFAYKAMVEGNDFELSTDSYTMRIVQVIKEGSIDVGPGGKLRTFLSYQHCRETLNLVKGKTYLIMGSSKDIHRDDQKQTFQYVLGERTWIEYWPTEAECQLDEHRPTCMGMEEMVDQYTNFACQQ</sequence>
<feature type="domain" description="Anaphylatoxin-like" evidence="6">
    <location>
        <begin position="667"/>
        <end position="702"/>
    </location>
</feature>
<dbReference type="InterPro" id="IPR050473">
    <property type="entry name" value="A2M/Complement_sys"/>
</dbReference>
<dbReference type="Proteomes" id="UP000265000">
    <property type="component" value="Unplaced"/>
</dbReference>
<dbReference type="PANTHER" id="PTHR11412:SF81">
    <property type="entry name" value="COMPLEMENT C3"/>
    <property type="match status" value="1"/>
</dbReference>
<keyword evidence="4" id="KW-1015">Disulfide bond</keyword>
<dbReference type="SUPFAM" id="SSF49410">
    <property type="entry name" value="Alpha-macroglobulin receptor domain"/>
    <property type="match status" value="1"/>
</dbReference>
<dbReference type="SMART" id="SM00104">
    <property type="entry name" value="ANATO"/>
    <property type="match status" value="1"/>
</dbReference>
<dbReference type="InterPro" id="IPR041425">
    <property type="entry name" value="C3/4/5_MG1"/>
</dbReference>
<dbReference type="Pfam" id="PF07678">
    <property type="entry name" value="TED_complement"/>
    <property type="match status" value="1"/>
</dbReference>
<dbReference type="Pfam" id="PF17790">
    <property type="entry name" value="MG1"/>
    <property type="match status" value="1"/>
</dbReference>
<dbReference type="FunFam" id="2.40.50.120:FF:000013">
    <property type="entry name" value="Complement C3"/>
    <property type="match status" value="1"/>
</dbReference>
<dbReference type="SUPFAM" id="SSF47686">
    <property type="entry name" value="Anaphylotoxins (complement system)"/>
    <property type="match status" value="1"/>
</dbReference>
<comment type="subcellular location">
    <subcellularLocation>
        <location evidence="1">Secreted</location>
    </subcellularLocation>
</comment>
<dbReference type="Ensembl" id="ENSFHET00000001637.1">
    <property type="protein sequence ID" value="ENSFHEP00000008743.1"/>
    <property type="gene ID" value="ENSFHEG00000010051.1"/>
</dbReference>
<evidence type="ECO:0000256" key="3">
    <source>
        <dbReference type="ARBA" id="ARBA00022966"/>
    </source>
</evidence>
<dbReference type="InterPro" id="IPR036595">
    <property type="entry name" value="A-macroglobulin_rcpt-bd_sf"/>
</dbReference>
<evidence type="ECO:0000259" key="6">
    <source>
        <dbReference type="PROSITE" id="PS01178"/>
    </source>
</evidence>
<reference evidence="8" key="1">
    <citation type="submission" date="2025-08" db="UniProtKB">
        <authorList>
            <consortium name="Ensembl"/>
        </authorList>
    </citation>
    <scope>IDENTIFICATION</scope>
</reference>
<dbReference type="CDD" id="cd03583">
    <property type="entry name" value="NTR_complement_C3"/>
    <property type="match status" value="1"/>
</dbReference>
<dbReference type="PANTHER" id="PTHR11412">
    <property type="entry name" value="MACROGLOBULIN / COMPLEMENT"/>
    <property type="match status" value="1"/>
</dbReference>
<dbReference type="InterPro" id="IPR001134">
    <property type="entry name" value="Netrin_domain"/>
</dbReference>
<dbReference type="InterPro" id="IPR035815">
    <property type="entry name" value="NTR_complement_C3"/>
</dbReference>
<dbReference type="SUPFAM" id="SSF48239">
    <property type="entry name" value="Terpenoid cyclases/Protein prenyltransferases"/>
    <property type="match status" value="1"/>
</dbReference>
<dbReference type="Gene3D" id="2.60.40.690">
    <property type="entry name" value="Alpha-macroglobulin, receptor-binding domain"/>
    <property type="match status" value="1"/>
</dbReference>
<dbReference type="InterPro" id="IPR013783">
    <property type="entry name" value="Ig-like_fold"/>
</dbReference>
<evidence type="ECO:0000259" key="7">
    <source>
        <dbReference type="PROSITE" id="PS50189"/>
    </source>
</evidence>
<dbReference type="SMART" id="SM01361">
    <property type="entry name" value="A2M_recep"/>
    <property type="match status" value="1"/>
</dbReference>
<dbReference type="InterPro" id="IPR019742">
    <property type="entry name" value="MacrogloblnA2_CS"/>
</dbReference>
<evidence type="ECO:0000256" key="2">
    <source>
        <dbReference type="ARBA" id="ARBA00022525"/>
    </source>
</evidence>
<dbReference type="InterPro" id="IPR001599">
    <property type="entry name" value="Macroglobln_a2"/>
</dbReference>
<dbReference type="GO" id="GO:0005615">
    <property type="term" value="C:extracellular space"/>
    <property type="evidence" value="ECO:0007669"/>
    <property type="project" value="InterPro"/>
</dbReference>
<dbReference type="GeneTree" id="ENSGT00940000154063"/>
<dbReference type="PROSITE" id="PS50189">
    <property type="entry name" value="NTR"/>
    <property type="match status" value="1"/>
</dbReference>
<dbReference type="InterPro" id="IPR018081">
    <property type="entry name" value="Anaphylatoxin_comp_syst"/>
</dbReference>
<dbReference type="PROSITE" id="PS01177">
    <property type="entry name" value="ANAPHYLATOXIN_1"/>
    <property type="match status" value="1"/>
</dbReference>
<dbReference type="Pfam" id="PF07677">
    <property type="entry name" value="A2M_recep"/>
    <property type="match status" value="1"/>
</dbReference>
<dbReference type="Gene3D" id="2.60.40.1930">
    <property type="match status" value="3"/>
</dbReference>
<dbReference type="STRING" id="8078.ENSFHEP00000008743"/>
<dbReference type="PROSITE" id="PS00477">
    <property type="entry name" value="ALPHA_2_MACROGLOBULIN"/>
    <property type="match status" value="1"/>
</dbReference>
<dbReference type="Pfam" id="PF01759">
    <property type="entry name" value="NTR"/>
    <property type="match status" value="1"/>
</dbReference>
<accession>A0A3Q2T3Y9</accession>
<evidence type="ECO:0000256" key="1">
    <source>
        <dbReference type="ARBA" id="ARBA00004613"/>
    </source>
</evidence>
<dbReference type="InterPro" id="IPR008930">
    <property type="entry name" value="Terpenoid_cyclase/PrenylTrfase"/>
</dbReference>
<dbReference type="CDD" id="cd00017">
    <property type="entry name" value="ANATO"/>
    <property type="match status" value="1"/>
</dbReference>
<evidence type="ECO:0000313" key="8">
    <source>
        <dbReference type="Ensembl" id="ENSFHEP00000008743.1"/>
    </source>
</evidence>
<dbReference type="InterPro" id="IPR048848">
    <property type="entry name" value="C3_CUB2"/>
</dbReference>
<dbReference type="SMART" id="SM01360">
    <property type="entry name" value="A2M"/>
    <property type="match status" value="1"/>
</dbReference>
<keyword evidence="9" id="KW-1185">Reference proteome</keyword>
<dbReference type="Gene3D" id="1.20.91.20">
    <property type="entry name" value="Anaphylotoxins (complement system)"/>
    <property type="match status" value="1"/>
</dbReference>
<evidence type="ECO:0000256" key="4">
    <source>
        <dbReference type="ARBA" id="ARBA00023157"/>
    </source>
</evidence>
<dbReference type="Gene3D" id="2.60.120.1540">
    <property type="match status" value="1"/>
</dbReference>
<keyword evidence="2" id="KW-0964">Secreted</keyword>
<dbReference type="Gene3D" id="2.20.130.20">
    <property type="match status" value="1"/>
</dbReference>
<dbReference type="Gene3D" id="2.60.40.1940">
    <property type="match status" value="1"/>
</dbReference>
<dbReference type="Gene3D" id="1.50.10.20">
    <property type="match status" value="1"/>
</dbReference>
<dbReference type="Gene3D" id="6.20.50.160">
    <property type="match status" value="1"/>
</dbReference>
<dbReference type="InterPro" id="IPR047565">
    <property type="entry name" value="Alpha-macroglob_thiol-ester_cl"/>
</dbReference>
<proteinExistence type="predicted"/>
<evidence type="ECO:0000313" key="9">
    <source>
        <dbReference type="Proteomes" id="UP000265000"/>
    </source>
</evidence>
<dbReference type="InterPro" id="IPR041555">
    <property type="entry name" value="MG3"/>
</dbReference>
<dbReference type="SMART" id="SM00643">
    <property type="entry name" value="C345C"/>
    <property type="match status" value="1"/>
</dbReference>
<dbReference type="Gene3D" id="2.40.50.120">
    <property type="match status" value="1"/>
</dbReference>
<dbReference type="Pfam" id="PF07703">
    <property type="entry name" value="A2M_BRD"/>
    <property type="match status" value="1"/>
</dbReference>
<name>A0A3Q2T3Y9_FUNHE</name>
<organism evidence="8 9">
    <name type="scientific">Fundulus heteroclitus</name>
    <name type="common">Killifish</name>
    <name type="synonym">Mummichog</name>
    <dbReference type="NCBI Taxonomy" id="8078"/>
    <lineage>
        <taxon>Eukaryota</taxon>
        <taxon>Metazoa</taxon>
        <taxon>Chordata</taxon>
        <taxon>Craniata</taxon>
        <taxon>Vertebrata</taxon>
        <taxon>Euteleostomi</taxon>
        <taxon>Actinopterygii</taxon>
        <taxon>Neopterygii</taxon>
        <taxon>Teleostei</taxon>
        <taxon>Neoteleostei</taxon>
        <taxon>Acanthomorphata</taxon>
        <taxon>Ovalentaria</taxon>
        <taxon>Atherinomorphae</taxon>
        <taxon>Cyprinodontiformes</taxon>
        <taxon>Fundulidae</taxon>
        <taxon>Fundulus</taxon>
    </lineage>
</organism>
<dbReference type="Pfam" id="PF17791">
    <property type="entry name" value="MG3"/>
    <property type="match status" value="1"/>
</dbReference>
<keyword evidence="5" id="KW-0732">Signal</keyword>
<keyword evidence="3" id="KW-0882">Thioester bond</keyword>
<dbReference type="GO" id="GO:0004866">
    <property type="term" value="F:endopeptidase inhibitor activity"/>
    <property type="evidence" value="ECO:0007669"/>
    <property type="project" value="InterPro"/>
</dbReference>
<dbReference type="Pfam" id="PF17789">
    <property type="entry name" value="MG4"/>
    <property type="match status" value="1"/>
</dbReference>